<comment type="similarity">
    <text evidence="2">Belongs to the mitochondrion-specific ribosomal protein mL41 family.</text>
</comment>
<dbReference type="GO" id="GO:0005762">
    <property type="term" value="C:mitochondrial large ribosomal subunit"/>
    <property type="evidence" value="ECO:0007669"/>
    <property type="project" value="InterPro"/>
</dbReference>
<dbReference type="PANTHER" id="PTHR21338">
    <property type="entry name" value="MITOCHONDRIAL RIBOSOMAL PROTEIN L41"/>
    <property type="match status" value="1"/>
</dbReference>
<sequence>MKPTRALTKKISRLALTTKQTNKGFYKGTGSGSMGDHTKHGGFIINWEKVRTYVPPTKDLKDYKACFSWTLSGLEFLAHKSKLTPFVTKKIWAPKGRFNDSKGPLSGELYLARWKAENGSD</sequence>
<dbReference type="PANTHER" id="PTHR21338:SF0">
    <property type="entry name" value="LARGE RIBOSOMAL SUBUNIT PROTEIN ML41"/>
    <property type="match status" value="1"/>
</dbReference>
<evidence type="ECO:0000256" key="2">
    <source>
        <dbReference type="ARBA" id="ARBA00010152"/>
    </source>
</evidence>
<dbReference type="Pfam" id="PF09809">
    <property type="entry name" value="MRP-L27"/>
    <property type="match status" value="1"/>
</dbReference>
<dbReference type="InterPro" id="IPR019189">
    <property type="entry name" value="Ribosomal_mL41"/>
</dbReference>
<dbReference type="GO" id="GO:0006412">
    <property type="term" value="P:translation"/>
    <property type="evidence" value="ECO:0007669"/>
    <property type="project" value="TreeGrafter"/>
</dbReference>
<reference evidence="7 8" key="1">
    <citation type="submission" date="2018-08" db="EMBL/GenBank/DDBJ databases">
        <authorList>
            <person name="Muller C M."/>
        </authorList>
    </citation>
    <scope>NUCLEOTIDE SEQUENCE [LARGE SCALE GENOMIC DNA]</scope>
</reference>
<keyword evidence="6" id="KW-0687">Ribonucleoprotein</keyword>
<keyword evidence="4" id="KW-0689">Ribosomal protein</keyword>
<evidence type="ECO:0000256" key="1">
    <source>
        <dbReference type="ARBA" id="ARBA00004173"/>
    </source>
</evidence>
<keyword evidence="3" id="KW-0809">Transit peptide</keyword>
<dbReference type="GO" id="GO:0003735">
    <property type="term" value="F:structural constituent of ribosome"/>
    <property type="evidence" value="ECO:0007669"/>
    <property type="project" value="InterPro"/>
</dbReference>
<accession>A0A9X9MEK6</accession>
<evidence type="ECO:0000256" key="5">
    <source>
        <dbReference type="ARBA" id="ARBA00023128"/>
    </source>
</evidence>
<organism evidence="7 8">
    <name type="scientific">Blumeria graminis f. sp. tritici</name>
    <dbReference type="NCBI Taxonomy" id="62690"/>
    <lineage>
        <taxon>Eukaryota</taxon>
        <taxon>Fungi</taxon>
        <taxon>Dikarya</taxon>
        <taxon>Ascomycota</taxon>
        <taxon>Pezizomycotina</taxon>
        <taxon>Leotiomycetes</taxon>
        <taxon>Erysiphales</taxon>
        <taxon>Erysiphaceae</taxon>
        <taxon>Blumeria</taxon>
    </lineage>
</organism>
<proteinExistence type="inferred from homology"/>
<dbReference type="AlphaFoldDB" id="A0A9X9MEK6"/>
<evidence type="ECO:0000313" key="7">
    <source>
        <dbReference type="EMBL" id="VDB83732.1"/>
    </source>
</evidence>
<evidence type="ECO:0000313" key="8">
    <source>
        <dbReference type="Proteomes" id="UP000324639"/>
    </source>
</evidence>
<keyword evidence="8" id="KW-1185">Reference proteome</keyword>
<dbReference type="EMBL" id="LR026988">
    <property type="protein sequence ID" value="VDB83732.1"/>
    <property type="molecule type" value="Genomic_DNA"/>
</dbReference>
<comment type="subcellular location">
    <subcellularLocation>
        <location evidence="1">Mitochondrion</location>
    </subcellularLocation>
</comment>
<evidence type="ECO:0000256" key="3">
    <source>
        <dbReference type="ARBA" id="ARBA00022946"/>
    </source>
</evidence>
<evidence type="ECO:0000256" key="6">
    <source>
        <dbReference type="ARBA" id="ARBA00023274"/>
    </source>
</evidence>
<evidence type="ECO:0000256" key="4">
    <source>
        <dbReference type="ARBA" id="ARBA00022980"/>
    </source>
</evidence>
<gene>
    <name evidence="7" type="ORF">BGT96224V316_LOCUS2912</name>
</gene>
<keyword evidence="5" id="KW-0496">Mitochondrion</keyword>
<dbReference type="Proteomes" id="UP000324639">
    <property type="component" value="Chromosome Bgt_-05"/>
</dbReference>
<protein>
    <submittedName>
        <fullName evidence="7">Bgt-3090</fullName>
    </submittedName>
</protein>
<name>A0A9X9MEK6_BLUGR</name>